<dbReference type="EMBL" id="JANPWB010000007">
    <property type="protein sequence ID" value="KAJ1173455.1"/>
    <property type="molecule type" value="Genomic_DNA"/>
</dbReference>
<dbReference type="AlphaFoldDB" id="A0AAV7T9Z6"/>
<dbReference type="Proteomes" id="UP001066276">
    <property type="component" value="Chromosome 4_1"/>
</dbReference>
<gene>
    <name evidence="2" type="ORF">NDU88_005287</name>
</gene>
<organism evidence="2 3">
    <name type="scientific">Pleurodeles waltl</name>
    <name type="common">Iberian ribbed newt</name>
    <dbReference type="NCBI Taxonomy" id="8319"/>
    <lineage>
        <taxon>Eukaryota</taxon>
        <taxon>Metazoa</taxon>
        <taxon>Chordata</taxon>
        <taxon>Craniata</taxon>
        <taxon>Vertebrata</taxon>
        <taxon>Euteleostomi</taxon>
        <taxon>Amphibia</taxon>
        <taxon>Batrachia</taxon>
        <taxon>Caudata</taxon>
        <taxon>Salamandroidea</taxon>
        <taxon>Salamandridae</taxon>
        <taxon>Pleurodelinae</taxon>
        <taxon>Pleurodeles</taxon>
    </lineage>
</organism>
<proteinExistence type="predicted"/>
<name>A0AAV7T9Z6_PLEWA</name>
<feature type="region of interest" description="Disordered" evidence="1">
    <location>
        <begin position="1"/>
        <end position="80"/>
    </location>
</feature>
<evidence type="ECO:0000256" key="1">
    <source>
        <dbReference type="SAM" id="MobiDB-lite"/>
    </source>
</evidence>
<sequence length="80" mass="8711">VGQRARRVGVEEETDTGEKEKNMTTNVGSTEEDAVESALPGGEEENANPRPLDSRDEIQDGEGDSEKPQLRHVPGGAWHQ</sequence>
<keyword evidence="3" id="KW-1185">Reference proteome</keyword>
<feature type="non-terminal residue" evidence="2">
    <location>
        <position position="80"/>
    </location>
</feature>
<protein>
    <submittedName>
        <fullName evidence="2">Uncharacterized protein</fullName>
    </submittedName>
</protein>
<comment type="caution">
    <text evidence="2">The sequence shown here is derived from an EMBL/GenBank/DDBJ whole genome shotgun (WGS) entry which is preliminary data.</text>
</comment>
<evidence type="ECO:0000313" key="3">
    <source>
        <dbReference type="Proteomes" id="UP001066276"/>
    </source>
</evidence>
<accession>A0AAV7T9Z6</accession>
<reference evidence="2" key="1">
    <citation type="journal article" date="2022" name="bioRxiv">
        <title>Sequencing and chromosome-scale assembly of the giantPleurodeles waltlgenome.</title>
        <authorList>
            <person name="Brown T."/>
            <person name="Elewa A."/>
            <person name="Iarovenko S."/>
            <person name="Subramanian E."/>
            <person name="Araus A.J."/>
            <person name="Petzold A."/>
            <person name="Susuki M."/>
            <person name="Suzuki K.-i.T."/>
            <person name="Hayashi T."/>
            <person name="Toyoda A."/>
            <person name="Oliveira C."/>
            <person name="Osipova E."/>
            <person name="Leigh N.D."/>
            <person name="Simon A."/>
            <person name="Yun M.H."/>
        </authorList>
    </citation>
    <scope>NUCLEOTIDE SEQUENCE</scope>
    <source>
        <strain evidence="2">20211129_DDA</strain>
        <tissue evidence="2">Liver</tissue>
    </source>
</reference>
<feature type="compositionally biased region" description="Basic and acidic residues" evidence="1">
    <location>
        <begin position="52"/>
        <end position="69"/>
    </location>
</feature>
<feature type="non-terminal residue" evidence="2">
    <location>
        <position position="1"/>
    </location>
</feature>
<evidence type="ECO:0000313" key="2">
    <source>
        <dbReference type="EMBL" id="KAJ1173455.1"/>
    </source>
</evidence>